<dbReference type="SUPFAM" id="SSF46689">
    <property type="entry name" value="Homeodomain-like"/>
    <property type="match status" value="1"/>
</dbReference>
<dbReference type="Gene3D" id="1.10.357.10">
    <property type="entry name" value="Tetracycline Repressor, domain 2"/>
    <property type="match status" value="1"/>
</dbReference>
<reference evidence="6" key="1">
    <citation type="submission" date="2019-12" db="EMBL/GenBank/DDBJ databases">
        <title>Actinomadura physcomitrii sp. nov., a novel actinomycete isolated from moss [Physcomitrium sphaericum (Ludw) Fuernr].</title>
        <authorList>
            <person name="Zhuang X."/>
        </authorList>
    </citation>
    <scope>NUCLEOTIDE SEQUENCE [LARGE SCALE GENOMIC DNA]</scope>
    <source>
        <strain evidence="6">LD22</strain>
    </source>
</reference>
<evidence type="ECO:0000256" key="2">
    <source>
        <dbReference type="ARBA" id="ARBA00023125"/>
    </source>
</evidence>
<dbReference type="InterPro" id="IPR009057">
    <property type="entry name" value="Homeodomain-like_sf"/>
</dbReference>
<comment type="caution">
    <text evidence="6">The sequence shown here is derived from an EMBL/GenBank/DDBJ whole genome shotgun (WGS) entry which is preliminary data.</text>
</comment>
<dbReference type="SUPFAM" id="SSF48498">
    <property type="entry name" value="Tetracyclin repressor-like, C-terminal domain"/>
    <property type="match status" value="1"/>
</dbReference>
<dbReference type="InterPro" id="IPR001647">
    <property type="entry name" value="HTH_TetR"/>
</dbReference>
<dbReference type="InterPro" id="IPR050109">
    <property type="entry name" value="HTH-type_TetR-like_transc_reg"/>
</dbReference>
<dbReference type="PANTHER" id="PTHR30055:SF148">
    <property type="entry name" value="TETR-FAMILY TRANSCRIPTIONAL REGULATOR"/>
    <property type="match status" value="1"/>
</dbReference>
<dbReference type="Gene3D" id="1.10.10.60">
    <property type="entry name" value="Homeodomain-like"/>
    <property type="match status" value="1"/>
</dbReference>
<evidence type="ECO:0000256" key="4">
    <source>
        <dbReference type="PROSITE-ProRule" id="PRU00335"/>
    </source>
</evidence>
<dbReference type="InterPro" id="IPR011075">
    <property type="entry name" value="TetR_C"/>
</dbReference>
<sequence>MARMSTPPRGRPGRPVDPEIDSRVLSAALEVYSEVGWAGFTMNAVARRGGVGKAALYRRWPTRQDLFAAAINSLRTSGPVEITGSLYRDLTQTANRLINRFLGPHGMASIRALVDAKIYPDELGEALDYVRQSTIIGGRKIVLAAVDSGELPPDVSPSLIMDALAGTLVHRILLIPDTRRAQLAANPEPLVAQVVDLVLRGVGWQGTVSTRRTESGSGEPRTASEG</sequence>
<feature type="domain" description="HTH tetR-type" evidence="5">
    <location>
        <begin position="18"/>
        <end position="78"/>
    </location>
</feature>
<dbReference type="EMBL" id="WBMS02000010">
    <property type="protein sequence ID" value="MWA01630.1"/>
    <property type="molecule type" value="Genomic_DNA"/>
</dbReference>
<evidence type="ECO:0000256" key="1">
    <source>
        <dbReference type="ARBA" id="ARBA00023015"/>
    </source>
</evidence>
<proteinExistence type="predicted"/>
<evidence type="ECO:0000313" key="7">
    <source>
        <dbReference type="Proteomes" id="UP000462055"/>
    </source>
</evidence>
<dbReference type="InterPro" id="IPR036271">
    <property type="entry name" value="Tet_transcr_reg_TetR-rel_C_sf"/>
</dbReference>
<dbReference type="RefSeq" id="WP_151594127.1">
    <property type="nucleotide sequence ID" value="NZ_WBMS02000010.1"/>
</dbReference>
<dbReference type="Proteomes" id="UP000462055">
    <property type="component" value="Unassembled WGS sequence"/>
</dbReference>
<dbReference type="Pfam" id="PF16859">
    <property type="entry name" value="TetR_C_11"/>
    <property type="match status" value="1"/>
</dbReference>
<dbReference type="PANTHER" id="PTHR30055">
    <property type="entry name" value="HTH-TYPE TRANSCRIPTIONAL REGULATOR RUTR"/>
    <property type="match status" value="1"/>
</dbReference>
<evidence type="ECO:0000259" key="5">
    <source>
        <dbReference type="PROSITE" id="PS50977"/>
    </source>
</evidence>
<dbReference type="PROSITE" id="PS50977">
    <property type="entry name" value="HTH_TETR_2"/>
    <property type="match status" value="1"/>
</dbReference>
<dbReference type="GO" id="GO:0003700">
    <property type="term" value="F:DNA-binding transcription factor activity"/>
    <property type="evidence" value="ECO:0007669"/>
    <property type="project" value="TreeGrafter"/>
</dbReference>
<accession>A0A6I4M9M9</accession>
<keyword evidence="3" id="KW-0804">Transcription</keyword>
<keyword evidence="1" id="KW-0805">Transcription regulation</keyword>
<dbReference type="Pfam" id="PF00440">
    <property type="entry name" value="TetR_N"/>
    <property type="match status" value="1"/>
</dbReference>
<protein>
    <submittedName>
        <fullName evidence="6">TetR family transcriptional regulator</fullName>
    </submittedName>
</protein>
<evidence type="ECO:0000256" key="3">
    <source>
        <dbReference type="ARBA" id="ARBA00023163"/>
    </source>
</evidence>
<dbReference type="PRINTS" id="PR00455">
    <property type="entry name" value="HTHTETR"/>
</dbReference>
<dbReference type="AlphaFoldDB" id="A0A6I4M9M9"/>
<keyword evidence="2 4" id="KW-0238">DNA-binding</keyword>
<gene>
    <name evidence="6" type="ORF">F8568_014840</name>
</gene>
<feature type="DNA-binding region" description="H-T-H motif" evidence="4">
    <location>
        <begin position="41"/>
        <end position="60"/>
    </location>
</feature>
<name>A0A6I4M9M9_9ACTN</name>
<evidence type="ECO:0000313" key="6">
    <source>
        <dbReference type="EMBL" id="MWA01630.1"/>
    </source>
</evidence>
<organism evidence="6 7">
    <name type="scientific">Actinomadura physcomitrii</name>
    <dbReference type="NCBI Taxonomy" id="2650748"/>
    <lineage>
        <taxon>Bacteria</taxon>
        <taxon>Bacillati</taxon>
        <taxon>Actinomycetota</taxon>
        <taxon>Actinomycetes</taxon>
        <taxon>Streptosporangiales</taxon>
        <taxon>Thermomonosporaceae</taxon>
        <taxon>Actinomadura</taxon>
    </lineage>
</organism>
<dbReference type="GO" id="GO:0000976">
    <property type="term" value="F:transcription cis-regulatory region binding"/>
    <property type="evidence" value="ECO:0007669"/>
    <property type="project" value="TreeGrafter"/>
</dbReference>
<keyword evidence="7" id="KW-1185">Reference proteome</keyword>